<gene>
    <name evidence="1" type="ORF">G2W53_020384</name>
</gene>
<dbReference type="EMBL" id="JAAIUW010000006">
    <property type="protein sequence ID" value="KAF7829220.1"/>
    <property type="molecule type" value="Genomic_DNA"/>
</dbReference>
<dbReference type="AlphaFoldDB" id="A0A834WMV4"/>
<comment type="caution">
    <text evidence="1">The sequence shown here is derived from an EMBL/GenBank/DDBJ whole genome shotgun (WGS) entry which is preliminary data.</text>
</comment>
<proteinExistence type="predicted"/>
<evidence type="ECO:0000313" key="2">
    <source>
        <dbReference type="Proteomes" id="UP000634136"/>
    </source>
</evidence>
<name>A0A834WMV4_9FABA</name>
<evidence type="ECO:0000313" key="1">
    <source>
        <dbReference type="EMBL" id="KAF7829220.1"/>
    </source>
</evidence>
<keyword evidence="2" id="KW-1185">Reference proteome</keyword>
<dbReference type="Proteomes" id="UP000634136">
    <property type="component" value="Unassembled WGS sequence"/>
</dbReference>
<protein>
    <submittedName>
        <fullName evidence="1">Uncharacterized protein</fullName>
    </submittedName>
</protein>
<reference evidence="1" key="1">
    <citation type="submission" date="2020-09" db="EMBL/GenBank/DDBJ databases">
        <title>Genome-Enabled Discovery of Anthraquinone Biosynthesis in Senna tora.</title>
        <authorList>
            <person name="Kang S.-H."/>
            <person name="Pandey R.P."/>
            <person name="Lee C.-M."/>
            <person name="Sim J.-S."/>
            <person name="Jeong J.-T."/>
            <person name="Choi B.-S."/>
            <person name="Jung M."/>
            <person name="Ginzburg D."/>
            <person name="Zhao K."/>
            <person name="Won S.Y."/>
            <person name="Oh T.-J."/>
            <person name="Yu Y."/>
            <person name="Kim N.-H."/>
            <person name="Lee O.R."/>
            <person name="Lee T.-H."/>
            <person name="Bashyal P."/>
            <person name="Kim T.-S."/>
            <person name="Lee W.-H."/>
            <person name="Kawkins C."/>
            <person name="Kim C.-K."/>
            <person name="Kim J.S."/>
            <person name="Ahn B.O."/>
            <person name="Rhee S.Y."/>
            <person name="Sohng J.K."/>
        </authorList>
    </citation>
    <scope>NUCLEOTIDE SEQUENCE</scope>
    <source>
        <tissue evidence="1">Leaf</tissue>
    </source>
</reference>
<accession>A0A834WMV4</accession>
<sequence>MEMRWQDIVGGVWVDVVAPLHVAFFIHDFN</sequence>
<organism evidence="1 2">
    <name type="scientific">Senna tora</name>
    <dbReference type="NCBI Taxonomy" id="362788"/>
    <lineage>
        <taxon>Eukaryota</taxon>
        <taxon>Viridiplantae</taxon>
        <taxon>Streptophyta</taxon>
        <taxon>Embryophyta</taxon>
        <taxon>Tracheophyta</taxon>
        <taxon>Spermatophyta</taxon>
        <taxon>Magnoliopsida</taxon>
        <taxon>eudicotyledons</taxon>
        <taxon>Gunneridae</taxon>
        <taxon>Pentapetalae</taxon>
        <taxon>rosids</taxon>
        <taxon>fabids</taxon>
        <taxon>Fabales</taxon>
        <taxon>Fabaceae</taxon>
        <taxon>Caesalpinioideae</taxon>
        <taxon>Cassia clade</taxon>
        <taxon>Senna</taxon>
    </lineage>
</organism>